<organism evidence="13 14">
    <name type="scientific">Eimeria brunetti</name>
    <dbReference type="NCBI Taxonomy" id="51314"/>
    <lineage>
        <taxon>Eukaryota</taxon>
        <taxon>Sar</taxon>
        <taxon>Alveolata</taxon>
        <taxon>Apicomplexa</taxon>
        <taxon>Conoidasida</taxon>
        <taxon>Coccidia</taxon>
        <taxon>Eucoccidiorida</taxon>
        <taxon>Eimeriorina</taxon>
        <taxon>Eimeriidae</taxon>
        <taxon>Eimeria</taxon>
    </lineage>
</organism>
<dbReference type="Gene3D" id="3.40.30.10">
    <property type="entry name" value="Glutaredoxin"/>
    <property type="match status" value="1"/>
</dbReference>
<evidence type="ECO:0000256" key="5">
    <source>
        <dbReference type="ARBA" id="ARBA00023002"/>
    </source>
</evidence>
<dbReference type="InterPro" id="IPR017905">
    <property type="entry name" value="ERV/ALR_sulphydryl_oxidase"/>
</dbReference>
<dbReference type="InterPro" id="IPR013766">
    <property type="entry name" value="Thioredoxin_domain"/>
</dbReference>
<dbReference type="CDD" id="cd02961">
    <property type="entry name" value="PDI_a_family"/>
    <property type="match status" value="1"/>
</dbReference>
<reference evidence="13" key="1">
    <citation type="submission" date="2013-10" db="EMBL/GenBank/DDBJ databases">
        <title>Genomic analysis of the causative agents of coccidiosis in chickens.</title>
        <authorList>
            <person name="Reid A.J."/>
            <person name="Blake D."/>
            <person name="Billington K."/>
            <person name="Browne H."/>
            <person name="Dunn M."/>
            <person name="Hung S."/>
            <person name="Kawahara F."/>
            <person name="Miranda-Saavedra D."/>
            <person name="Mourier T."/>
            <person name="Nagra H."/>
            <person name="Otto T.D."/>
            <person name="Rawlings N."/>
            <person name="Sanchez A."/>
            <person name="Sanders M."/>
            <person name="Subramaniam C."/>
            <person name="Tay Y."/>
            <person name="Dear P."/>
            <person name="Doerig C."/>
            <person name="Gruber A."/>
            <person name="Parkinson J."/>
            <person name="Shirley M."/>
            <person name="Wan K.L."/>
            <person name="Berriman M."/>
            <person name="Tomley F."/>
            <person name="Pain A."/>
        </authorList>
    </citation>
    <scope>NUCLEOTIDE SEQUENCE [LARGE SCALE GENOMIC DNA]</scope>
    <source>
        <strain evidence="13">Houghton</strain>
    </source>
</reference>
<evidence type="ECO:0000256" key="7">
    <source>
        <dbReference type="ARBA" id="ARBA00023180"/>
    </source>
</evidence>
<dbReference type="AlphaFoldDB" id="U6LP65"/>
<dbReference type="InterPro" id="IPR039798">
    <property type="entry name" value="Sulfhydryl_oxidase"/>
</dbReference>
<comment type="cofactor">
    <cofactor evidence="1 8">
        <name>FAD</name>
        <dbReference type="ChEBI" id="CHEBI:57692"/>
    </cofactor>
</comment>
<keyword evidence="7" id="KW-0325">Glycoprotein</keyword>
<proteinExistence type="predicted"/>
<dbReference type="InterPro" id="IPR017937">
    <property type="entry name" value="Thioredoxin_CS"/>
</dbReference>
<name>U6LP65_9EIME</name>
<keyword evidence="14" id="KW-1185">Reference proteome</keyword>
<keyword evidence="5 8" id="KW-0560">Oxidoreductase</keyword>
<keyword evidence="6" id="KW-1015">Disulfide bond</keyword>
<evidence type="ECO:0000256" key="2">
    <source>
        <dbReference type="ARBA" id="ARBA00022630"/>
    </source>
</evidence>
<evidence type="ECO:0000313" key="14">
    <source>
        <dbReference type="Proteomes" id="UP000030750"/>
    </source>
</evidence>
<evidence type="ECO:0000256" key="10">
    <source>
        <dbReference type="SAM" id="SignalP"/>
    </source>
</evidence>
<evidence type="ECO:0000313" key="13">
    <source>
        <dbReference type="EMBL" id="CDJ52137.1"/>
    </source>
</evidence>
<protein>
    <recommendedName>
        <fullName evidence="8">Sulfhydryl oxidase</fullName>
        <ecNumber evidence="8">1.8.3.2</ecNumber>
    </recommendedName>
</protein>
<dbReference type="EMBL" id="HG713077">
    <property type="protein sequence ID" value="CDJ52137.1"/>
    <property type="molecule type" value="Genomic_DNA"/>
</dbReference>
<dbReference type="GO" id="GO:0003756">
    <property type="term" value="F:protein disulfide isomerase activity"/>
    <property type="evidence" value="ECO:0007669"/>
    <property type="project" value="TreeGrafter"/>
</dbReference>
<dbReference type="PROSITE" id="PS00194">
    <property type="entry name" value="THIOREDOXIN_1"/>
    <property type="match status" value="1"/>
</dbReference>
<dbReference type="PROSITE" id="PS51324">
    <property type="entry name" value="ERV_ALR"/>
    <property type="match status" value="1"/>
</dbReference>
<dbReference type="InterPro" id="IPR036774">
    <property type="entry name" value="ERV/ALR_sulphydryl_oxid_sf"/>
</dbReference>
<dbReference type="GO" id="GO:0000139">
    <property type="term" value="C:Golgi membrane"/>
    <property type="evidence" value="ECO:0007669"/>
    <property type="project" value="TreeGrafter"/>
</dbReference>
<dbReference type="SUPFAM" id="SSF52833">
    <property type="entry name" value="Thioredoxin-like"/>
    <property type="match status" value="1"/>
</dbReference>
<gene>
    <name evidence="13" type="ORF">EBH_0002940</name>
</gene>
<keyword evidence="2 8" id="KW-0285">Flavoprotein</keyword>
<reference evidence="13" key="2">
    <citation type="submission" date="2013-10" db="EMBL/GenBank/DDBJ databases">
        <authorList>
            <person name="Aslett M."/>
        </authorList>
    </citation>
    <scope>NUCLEOTIDE SEQUENCE [LARGE SCALE GENOMIC DNA]</scope>
    <source>
        <strain evidence="13">Houghton</strain>
    </source>
</reference>
<dbReference type="InterPro" id="IPR036249">
    <property type="entry name" value="Thioredoxin-like_sf"/>
</dbReference>
<feature type="signal peptide" evidence="10">
    <location>
        <begin position="1"/>
        <end position="37"/>
    </location>
</feature>
<dbReference type="GO" id="GO:0005615">
    <property type="term" value="C:extracellular space"/>
    <property type="evidence" value="ECO:0007669"/>
    <property type="project" value="TreeGrafter"/>
</dbReference>
<dbReference type="EC" id="1.8.3.2" evidence="8"/>
<dbReference type="PANTHER" id="PTHR22897:SF8">
    <property type="entry name" value="SULFHYDRYL OXIDASE"/>
    <property type="match status" value="1"/>
</dbReference>
<feature type="chain" id="PRO_5004674290" description="Sulfhydryl oxidase" evidence="10">
    <location>
        <begin position="38"/>
        <end position="784"/>
    </location>
</feature>
<dbReference type="VEuPathDB" id="ToxoDB:EBH_0002940"/>
<feature type="domain" description="ERV/ALR sulfhydryl oxidase" evidence="11">
    <location>
        <begin position="478"/>
        <end position="710"/>
    </location>
</feature>
<evidence type="ECO:0000256" key="9">
    <source>
        <dbReference type="SAM" id="MobiDB-lite"/>
    </source>
</evidence>
<evidence type="ECO:0000259" key="11">
    <source>
        <dbReference type="PROSITE" id="PS51324"/>
    </source>
</evidence>
<feature type="region of interest" description="Disordered" evidence="9">
    <location>
        <begin position="300"/>
        <end position="344"/>
    </location>
</feature>
<dbReference type="GO" id="GO:0016971">
    <property type="term" value="F:flavin-dependent sulfhydryl oxidase activity"/>
    <property type="evidence" value="ECO:0007669"/>
    <property type="project" value="InterPro"/>
</dbReference>
<dbReference type="OrthoDB" id="59470at2759"/>
<keyword evidence="3 10" id="KW-0732">Signal</keyword>
<keyword evidence="4 8" id="KW-0274">FAD</keyword>
<feature type="domain" description="Thioredoxin" evidence="12">
    <location>
        <begin position="76"/>
        <end position="266"/>
    </location>
</feature>
<dbReference type="Proteomes" id="UP000030750">
    <property type="component" value="Unassembled WGS sequence"/>
</dbReference>
<evidence type="ECO:0000256" key="6">
    <source>
        <dbReference type="ARBA" id="ARBA00023157"/>
    </source>
</evidence>
<dbReference type="Pfam" id="PF00085">
    <property type="entry name" value="Thioredoxin"/>
    <property type="match status" value="1"/>
</dbReference>
<dbReference type="Gene3D" id="1.20.120.310">
    <property type="entry name" value="ERV/ALR sulfhydryl oxidase domain"/>
    <property type="match status" value="1"/>
</dbReference>
<evidence type="ECO:0000256" key="8">
    <source>
        <dbReference type="RuleBase" id="RU371123"/>
    </source>
</evidence>
<dbReference type="PROSITE" id="PS51352">
    <property type="entry name" value="THIOREDOXIN_2"/>
    <property type="match status" value="1"/>
</dbReference>
<evidence type="ECO:0000259" key="12">
    <source>
        <dbReference type="PROSITE" id="PS51352"/>
    </source>
</evidence>
<evidence type="ECO:0000256" key="4">
    <source>
        <dbReference type="ARBA" id="ARBA00022827"/>
    </source>
</evidence>
<dbReference type="PANTHER" id="PTHR22897">
    <property type="entry name" value="QUIESCIN Q6-RELATED SULFHYDRYL OXIDASE"/>
    <property type="match status" value="1"/>
</dbReference>
<comment type="catalytic activity">
    <reaction evidence="8">
        <text>2 R'C(R)SH + O2 = R'C(R)S-S(R)CR' + H2O2</text>
        <dbReference type="Rhea" id="RHEA:17357"/>
        <dbReference type="ChEBI" id="CHEBI:15379"/>
        <dbReference type="ChEBI" id="CHEBI:16240"/>
        <dbReference type="ChEBI" id="CHEBI:16520"/>
        <dbReference type="ChEBI" id="CHEBI:17412"/>
        <dbReference type="EC" id="1.8.3.2"/>
    </reaction>
</comment>
<sequence length="784" mass="86309">MRSHPSNTSFGGVGTFSFTLLALLNLTFIVRPQPAVGEVVASLEVPPTANLNSPAGFLVDPTSATEDGLSSTAAIAAPTPRVPPRTAAAVAASTLKQSRGHRLMFALDPIVEEAGTAEEYRQVLRKARDAGKGLIIMFYSAWCPHCFTYKKTFSQLAMDLHNRFHFAALNCMEDEKAMDICSSLGIFALPSIKLFVPPSLHMQLPASEHRPKTDTQMEKNMHLESPGMHEGGSLDSFDASQPESFAIHSLALPSDDIYLAVQYAAGRTQQKIYKNELQQTLGGNFAAFEHLRGIPCSTHRWKSEQEPAPSAVGSSGPQQEEEETNRGAARAGLRMGDRDATSGASARARLHDGIRGLQFILASWVVTEGEHMSFAEEFALVDLLEIVRAVVPIETVKKSAALAIIHLYSSMQVSPDGLTSRQPESLTDASARFSEHIELYREIDDHLRHTKGLRTADWRKWIGGLSFGAEALPLPPLEEPKLKHCTTLTCSVWMLMHVLAEGARELSAKVNAHPKCGPSERFFKRKGQALPIYLLQQQQQQRRPVNIDAVIDTATLTTEALIEQNPSLGCMSVPAFEVAYSIYNFLQRFFGCIACRQHFISLFSMRSHGLDALSPPAGGALIRLPFLADVATLQLSQTQTSAPRASDSLLEYFRGQPRGSHSAWISRFTEANKMDELKLWLWRLHNAVTVRTAADTTLAFLKGDAEAVNYANCDTRWPPRAACTSCRSAPPPEAGLVSIPLLLARDANKDVLTVDEEFEDFNKAKVLAFLRQSYWLDGVEEMKI</sequence>
<evidence type="ECO:0000256" key="1">
    <source>
        <dbReference type="ARBA" id="ARBA00001974"/>
    </source>
</evidence>
<evidence type="ECO:0000256" key="3">
    <source>
        <dbReference type="ARBA" id="ARBA00022729"/>
    </source>
</evidence>
<dbReference type="GO" id="GO:0006457">
    <property type="term" value="P:protein folding"/>
    <property type="evidence" value="ECO:0007669"/>
    <property type="project" value="TreeGrafter"/>
</dbReference>
<accession>U6LP65</accession>